<comment type="caution">
    <text evidence="1">The sequence shown here is derived from an EMBL/GenBank/DDBJ whole genome shotgun (WGS) entry which is preliminary data.</text>
</comment>
<reference evidence="1 2" key="1">
    <citation type="journal article" date="2013" name="PLoS ONE">
        <title>Identification and characterization of three novel lipases belonging to families II and V from Anaerovibrio lipolyticus 5ST.</title>
        <authorList>
            <person name="Prive F."/>
            <person name="Kaderbhai N.N."/>
            <person name="Girdwood S."/>
            <person name="Worgan H.J."/>
            <person name="Pinloche E."/>
            <person name="Scollan N.D."/>
            <person name="Huws S.A."/>
            <person name="Newbold C.J."/>
        </authorList>
    </citation>
    <scope>NUCLEOTIDE SEQUENCE [LARGE SCALE GENOMIC DNA]</scope>
    <source>
        <strain evidence="1 2">5S</strain>
    </source>
</reference>
<proteinExistence type="predicted"/>
<name>A0A0B2JWA8_9FIRM</name>
<keyword evidence="2" id="KW-1185">Reference proteome</keyword>
<dbReference type="RefSeq" id="WP_039211161.1">
    <property type="nucleotide sequence ID" value="NZ_JSCE01000219.1"/>
</dbReference>
<evidence type="ECO:0000313" key="1">
    <source>
        <dbReference type="EMBL" id="KHM50926.1"/>
    </source>
</evidence>
<dbReference type="AlphaFoldDB" id="A0A0B2JWA8"/>
<protein>
    <submittedName>
        <fullName evidence="1">Uncharacterized protein</fullName>
    </submittedName>
</protein>
<gene>
    <name evidence="1" type="ORF">NZ47_11975</name>
</gene>
<evidence type="ECO:0000313" key="2">
    <source>
        <dbReference type="Proteomes" id="UP000030993"/>
    </source>
</evidence>
<accession>A0A0B2JWA8</accession>
<dbReference type="Proteomes" id="UP000030993">
    <property type="component" value="Unassembled WGS sequence"/>
</dbReference>
<dbReference type="EMBL" id="JSCE01000219">
    <property type="protein sequence ID" value="KHM50926.1"/>
    <property type="molecule type" value="Genomic_DNA"/>
</dbReference>
<organism evidence="1 2">
    <name type="scientific">Anaerovibrio lipolyticus</name>
    <dbReference type="NCBI Taxonomy" id="82374"/>
    <lineage>
        <taxon>Bacteria</taxon>
        <taxon>Bacillati</taxon>
        <taxon>Bacillota</taxon>
        <taxon>Negativicutes</taxon>
        <taxon>Selenomonadales</taxon>
        <taxon>Selenomonadaceae</taxon>
        <taxon>Anaerovibrio</taxon>
    </lineage>
</organism>
<sequence length="77" mass="8550">MIEINTLKTKNKGYIKISLDKAGCIIESGSVRAGALLYGDRTYLDYEELKSLHNIVETALYGLEGKEKDSHEDEGIS</sequence>